<sequence>MWVTRTGARVTSCEISGCCGTAVGWRNESSPSSRSHAYSKSGLRIILKDRQGACEVSEGRRQDALYYFGEVIMKDDLFSTSGGAWYDLFISCASWWFVKQRD</sequence>
<protein>
    <submittedName>
        <fullName evidence="1">Uncharacterized protein</fullName>
    </submittedName>
</protein>
<proteinExistence type="predicted"/>
<dbReference type="EMBL" id="CM042885">
    <property type="protein sequence ID" value="KAI4365889.1"/>
    <property type="molecule type" value="Genomic_DNA"/>
</dbReference>
<name>A0ACB9QII2_9MYRT</name>
<reference evidence="2" key="1">
    <citation type="journal article" date="2023" name="Front. Plant Sci.">
        <title>Chromosomal-level genome assembly of Melastoma candidum provides insights into trichome evolution.</title>
        <authorList>
            <person name="Zhong Y."/>
            <person name="Wu W."/>
            <person name="Sun C."/>
            <person name="Zou P."/>
            <person name="Liu Y."/>
            <person name="Dai S."/>
            <person name="Zhou R."/>
        </authorList>
    </citation>
    <scope>NUCLEOTIDE SEQUENCE [LARGE SCALE GENOMIC DNA]</scope>
</reference>
<gene>
    <name evidence="1" type="ORF">MLD38_021832</name>
</gene>
<evidence type="ECO:0000313" key="1">
    <source>
        <dbReference type="EMBL" id="KAI4365889.1"/>
    </source>
</evidence>
<keyword evidence="2" id="KW-1185">Reference proteome</keyword>
<accession>A0ACB9QII2</accession>
<organism evidence="1 2">
    <name type="scientific">Melastoma candidum</name>
    <dbReference type="NCBI Taxonomy" id="119954"/>
    <lineage>
        <taxon>Eukaryota</taxon>
        <taxon>Viridiplantae</taxon>
        <taxon>Streptophyta</taxon>
        <taxon>Embryophyta</taxon>
        <taxon>Tracheophyta</taxon>
        <taxon>Spermatophyta</taxon>
        <taxon>Magnoliopsida</taxon>
        <taxon>eudicotyledons</taxon>
        <taxon>Gunneridae</taxon>
        <taxon>Pentapetalae</taxon>
        <taxon>rosids</taxon>
        <taxon>malvids</taxon>
        <taxon>Myrtales</taxon>
        <taxon>Melastomataceae</taxon>
        <taxon>Melastomatoideae</taxon>
        <taxon>Melastomateae</taxon>
        <taxon>Melastoma</taxon>
    </lineage>
</organism>
<evidence type="ECO:0000313" key="2">
    <source>
        <dbReference type="Proteomes" id="UP001057402"/>
    </source>
</evidence>
<dbReference type="Proteomes" id="UP001057402">
    <property type="component" value="Chromosome 6"/>
</dbReference>
<comment type="caution">
    <text evidence="1">The sequence shown here is derived from an EMBL/GenBank/DDBJ whole genome shotgun (WGS) entry which is preliminary data.</text>
</comment>